<comment type="caution">
    <text evidence="2">The sequence shown here is derived from an EMBL/GenBank/DDBJ whole genome shotgun (WGS) entry which is preliminary data.</text>
</comment>
<gene>
    <name evidence="2" type="ORF">CLV72_106393</name>
</gene>
<evidence type="ECO:0000313" key="2">
    <source>
        <dbReference type="EMBL" id="PRX97356.1"/>
    </source>
</evidence>
<organism evidence="2 3">
    <name type="scientific">Allonocardiopsis opalescens</name>
    <dbReference type="NCBI Taxonomy" id="1144618"/>
    <lineage>
        <taxon>Bacteria</taxon>
        <taxon>Bacillati</taxon>
        <taxon>Actinomycetota</taxon>
        <taxon>Actinomycetes</taxon>
        <taxon>Streptosporangiales</taxon>
        <taxon>Allonocardiopsis</taxon>
    </lineage>
</organism>
<sequence length="90" mass="9266">MTVDMLGVSDYERVTAELSCEFSGLPETAVHRCVSNARACARHLGIAVTPDLVAGIAREHLQGIAKSQPPSGPPTIVGPGRPSESAGDVG</sequence>
<keyword evidence="3" id="KW-1185">Reference proteome</keyword>
<name>A0A2T0Q0R3_9ACTN</name>
<reference evidence="2 3" key="1">
    <citation type="submission" date="2018-03" db="EMBL/GenBank/DDBJ databases">
        <title>Genomic Encyclopedia of Archaeal and Bacterial Type Strains, Phase II (KMG-II): from individual species to whole genera.</title>
        <authorList>
            <person name="Goeker M."/>
        </authorList>
    </citation>
    <scope>NUCLEOTIDE SEQUENCE [LARGE SCALE GENOMIC DNA]</scope>
    <source>
        <strain evidence="2 3">DSM 45601</strain>
    </source>
</reference>
<dbReference type="Proteomes" id="UP000237846">
    <property type="component" value="Unassembled WGS sequence"/>
</dbReference>
<evidence type="ECO:0000313" key="3">
    <source>
        <dbReference type="Proteomes" id="UP000237846"/>
    </source>
</evidence>
<dbReference type="RefSeq" id="WP_245930352.1">
    <property type="nucleotide sequence ID" value="NZ_PVZC01000006.1"/>
</dbReference>
<accession>A0A2T0Q0R3</accession>
<proteinExistence type="predicted"/>
<evidence type="ECO:0000256" key="1">
    <source>
        <dbReference type="SAM" id="MobiDB-lite"/>
    </source>
</evidence>
<dbReference type="EMBL" id="PVZC01000006">
    <property type="protein sequence ID" value="PRX97356.1"/>
    <property type="molecule type" value="Genomic_DNA"/>
</dbReference>
<protein>
    <submittedName>
        <fullName evidence="2">Uncharacterized protein</fullName>
    </submittedName>
</protein>
<dbReference type="AlphaFoldDB" id="A0A2T0Q0R3"/>
<feature type="region of interest" description="Disordered" evidence="1">
    <location>
        <begin position="64"/>
        <end position="90"/>
    </location>
</feature>